<dbReference type="EMBL" id="VWSH01000004">
    <property type="protein sequence ID" value="KAA5532636.1"/>
    <property type="molecule type" value="Genomic_DNA"/>
</dbReference>
<reference evidence="1 2" key="1">
    <citation type="submission" date="2019-09" db="EMBL/GenBank/DDBJ databases">
        <title>Genome sequence and assembly of Taibaiella sp.</title>
        <authorList>
            <person name="Chhetri G."/>
        </authorList>
    </citation>
    <scope>NUCLEOTIDE SEQUENCE [LARGE SCALE GENOMIC DNA]</scope>
    <source>
        <strain evidence="1 2">KVB11</strain>
    </source>
</reference>
<keyword evidence="2" id="KW-1185">Reference proteome</keyword>
<evidence type="ECO:0000313" key="1">
    <source>
        <dbReference type="EMBL" id="KAA5532636.1"/>
    </source>
</evidence>
<protein>
    <submittedName>
        <fullName evidence="1">Uncharacterized protein</fullName>
    </submittedName>
</protein>
<evidence type="ECO:0000313" key="2">
    <source>
        <dbReference type="Proteomes" id="UP000323632"/>
    </source>
</evidence>
<proteinExistence type="predicted"/>
<dbReference type="RefSeq" id="WP_150034176.1">
    <property type="nucleotide sequence ID" value="NZ_VWSH01000004.1"/>
</dbReference>
<comment type="caution">
    <text evidence="1">The sequence shown here is derived from an EMBL/GenBank/DDBJ whole genome shotgun (WGS) entry which is preliminary data.</text>
</comment>
<dbReference type="AlphaFoldDB" id="A0A5M6CBX9"/>
<gene>
    <name evidence="1" type="ORF">F0919_17800</name>
</gene>
<name>A0A5M6CBX9_9BACT</name>
<dbReference type="Proteomes" id="UP000323632">
    <property type="component" value="Unassembled WGS sequence"/>
</dbReference>
<accession>A0A5M6CBX9</accession>
<sequence>MKYQDLCSQGKGIQDLSSIERIIIGAPIFTLFQEWLFRKRLLAVLKESFKEPESYVKFEAFIERYPKTENGRQQLAILLSDARIDFRIINGYTRRKYN</sequence>
<organism evidence="1 2">
    <name type="scientific">Taibaiella lutea</name>
    <dbReference type="NCBI Taxonomy" id="2608001"/>
    <lineage>
        <taxon>Bacteria</taxon>
        <taxon>Pseudomonadati</taxon>
        <taxon>Bacteroidota</taxon>
        <taxon>Chitinophagia</taxon>
        <taxon>Chitinophagales</taxon>
        <taxon>Chitinophagaceae</taxon>
        <taxon>Taibaiella</taxon>
    </lineage>
</organism>